<keyword evidence="4" id="KW-0378">Hydrolase</keyword>
<dbReference type="OrthoDB" id="9797743at2"/>
<evidence type="ECO:0000256" key="2">
    <source>
        <dbReference type="ARBA" id="ARBA00006171"/>
    </source>
</evidence>
<dbReference type="InterPro" id="IPR051600">
    <property type="entry name" value="Beta-PGM-like"/>
</dbReference>
<keyword evidence="8" id="KW-1185">Reference proteome</keyword>
<evidence type="ECO:0000256" key="3">
    <source>
        <dbReference type="ARBA" id="ARBA00022723"/>
    </source>
</evidence>
<keyword evidence="6" id="KW-0119">Carbohydrate metabolism</keyword>
<organism evidence="7 8">
    <name type="scientific">Orenia metallireducens</name>
    <dbReference type="NCBI Taxonomy" id="1413210"/>
    <lineage>
        <taxon>Bacteria</taxon>
        <taxon>Bacillati</taxon>
        <taxon>Bacillota</taxon>
        <taxon>Clostridia</taxon>
        <taxon>Halanaerobiales</taxon>
        <taxon>Halobacteroidaceae</taxon>
        <taxon>Orenia</taxon>
    </lineage>
</organism>
<dbReference type="EMBL" id="LWDV01000010">
    <property type="protein sequence ID" value="OCL25182.1"/>
    <property type="molecule type" value="Genomic_DNA"/>
</dbReference>
<evidence type="ECO:0000256" key="1">
    <source>
        <dbReference type="ARBA" id="ARBA00001946"/>
    </source>
</evidence>
<dbReference type="PANTHER" id="PTHR46193">
    <property type="entry name" value="6-PHOSPHOGLUCONATE PHOSPHATASE"/>
    <property type="match status" value="1"/>
</dbReference>
<protein>
    <submittedName>
        <fullName evidence="7">Uncharacterized protein</fullName>
    </submittedName>
</protein>
<dbReference type="NCBIfam" id="TIGR01509">
    <property type="entry name" value="HAD-SF-IA-v3"/>
    <property type="match status" value="1"/>
</dbReference>
<proteinExistence type="inferred from homology"/>
<evidence type="ECO:0000313" key="7">
    <source>
        <dbReference type="EMBL" id="OCL25182.1"/>
    </source>
</evidence>
<evidence type="ECO:0000313" key="8">
    <source>
        <dbReference type="Proteomes" id="UP000093514"/>
    </source>
</evidence>
<dbReference type="InterPro" id="IPR006439">
    <property type="entry name" value="HAD-SF_hydro_IA"/>
</dbReference>
<accession>A0A1C0A4V8</accession>
<dbReference type="RefSeq" id="WP_068719034.1">
    <property type="nucleotide sequence ID" value="NZ_LWDV01000010.1"/>
</dbReference>
<keyword evidence="5" id="KW-0460">Magnesium</keyword>
<reference evidence="8" key="1">
    <citation type="submission" date="2016-07" db="EMBL/GenBank/DDBJ databases">
        <authorList>
            <person name="Florea S."/>
            <person name="Webb J.S."/>
            <person name="Jaromczyk J."/>
            <person name="Schardl C.L."/>
        </authorList>
    </citation>
    <scope>NUCLEOTIDE SEQUENCE [LARGE SCALE GENOMIC DNA]</scope>
    <source>
        <strain evidence="8">Z6</strain>
    </source>
</reference>
<comment type="similarity">
    <text evidence="2">Belongs to the HAD-like hydrolase superfamily. CbbY/CbbZ/Gph/YieH family.</text>
</comment>
<comment type="cofactor">
    <cofactor evidence="1">
        <name>Mg(2+)</name>
        <dbReference type="ChEBI" id="CHEBI:18420"/>
    </cofactor>
</comment>
<evidence type="ECO:0000256" key="6">
    <source>
        <dbReference type="ARBA" id="ARBA00023277"/>
    </source>
</evidence>
<dbReference type="GO" id="GO:0046872">
    <property type="term" value="F:metal ion binding"/>
    <property type="evidence" value="ECO:0007669"/>
    <property type="project" value="UniProtKB-KW"/>
</dbReference>
<sequence>MAELKAVIFDMDGVIIDSEPIYFKIERDLFDELGLDVSQKEHESFVGMTMEGLWEKMTDEYQLEETIEDLTKLHKDSVFKYMSEAKELPIVEYIKELIEELRNRKIKLAVASSSPKKLIEIILTKFNLQDSFDLIISGEEVEKGKPAPDIFTEAAYRLDINPNDCVVIEDSSNGVKAAKAAMMKCIGFQNINSGDQDLSLADITVDSIGKIDVKLLKGLF</sequence>
<dbReference type="SFLD" id="SFLDG01135">
    <property type="entry name" value="C1.5.6:_HAD__Beta-PGM__Phospha"/>
    <property type="match status" value="1"/>
</dbReference>
<dbReference type="Proteomes" id="UP000093514">
    <property type="component" value="Unassembled WGS sequence"/>
</dbReference>
<dbReference type="AlphaFoldDB" id="A0A1C0A4V8"/>
<reference evidence="7 8" key="2">
    <citation type="submission" date="2016-08" db="EMBL/GenBank/DDBJ databases">
        <title>Orenia metallireducens sp. nov. strain Z6, a Novel Metal-reducing Firmicute from the Deep Subsurface.</title>
        <authorList>
            <person name="Maxim B.I."/>
            <person name="Kenneth K."/>
            <person name="Flynn T.M."/>
            <person name="Oloughlin E.J."/>
            <person name="Locke R.A."/>
            <person name="Weber J.R."/>
            <person name="Egan S.M."/>
            <person name="Mackie R.I."/>
            <person name="Cann I.K."/>
        </authorList>
    </citation>
    <scope>NUCLEOTIDE SEQUENCE [LARGE SCALE GENOMIC DNA]</scope>
    <source>
        <strain evidence="7 8">Z6</strain>
    </source>
</reference>
<keyword evidence="3" id="KW-0479">Metal-binding</keyword>
<evidence type="ECO:0000256" key="5">
    <source>
        <dbReference type="ARBA" id="ARBA00022842"/>
    </source>
</evidence>
<dbReference type="InterPro" id="IPR041492">
    <property type="entry name" value="HAD_2"/>
</dbReference>
<dbReference type="NCBIfam" id="TIGR01549">
    <property type="entry name" value="HAD-SF-IA-v1"/>
    <property type="match status" value="1"/>
</dbReference>
<dbReference type="InterPro" id="IPR036412">
    <property type="entry name" value="HAD-like_sf"/>
</dbReference>
<dbReference type="SFLD" id="SFLDG01129">
    <property type="entry name" value="C1.5:_HAD__Beta-PGM__Phosphata"/>
    <property type="match status" value="1"/>
</dbReference>
<dbReference type="SFLD" id="SFLDS00003">
    <property type="entry name" value="Haloacid_Dehalogenase"/>
    <property type="match status" value="1"/>
</dbReference>
<name>A0A1C0A4V8_9FIRM</name>
<dbReference type="Pfam" id="PF13419">
    <property type="entry name" value="HAD_2"/>
    <property type="match status" value="1"/>
</dbReference>
<dbReference type="PANTHER" id="PTHR46193:SF18">
    <property type="entry name" value="HEXITOL PHOSPHATASE B"/>
    <property type="match status" value="1"/>
</dbReference>
<dbReference type="PRINTS" id="PR00413">
    <property type="entry name" value="HADHALOGNASE"/>
</dbReference>
<comment type="caution">
    <text evidence="7">The sequence shown here is derived from an EMBL/GenBank/DDBJ whole genome shotgun (WGS) entry which is preliminary data.</text>
</comment>
<dbReference type="FunFam" id="3.40.50.1000:FF:000036">
    <property type="entry name" value="HAD family hydrolase"/>
    <property type="match status" value="1"/>
</dbReference>
<dbReference type="InterPro" id="IPR023214">
    <property type="entry name" value="HAD_sf"/>
</dbReference>
<dbReference type="CDD" id="cd16423">
    <property type="entry name" value="HAD_BPGM-like"/>
    <property type="match status" value="1"/>
</dbReference>
<evidence type="ECO:0000256" key="4">
    <source>
        <dbReference type="ARBA" id="ARBA00022801"/>
    </source>
</evidence>
<dbReference type="SUPFAM" id="SSF56784">
    <property type="entry name" value="HAD-like"/>
    <property type="match status" value="1"/>
</dbReference>
<dbReference type="Gene3D" id="1.10.150.240">
    <property type="entry name" value="Putative phosphatase, domain 2"/>
    <property type="match status" value="1"/>
</dbReference>
<dbReference type="Gene3D" id="3.40.50.1000">
    <property type="entry name" value="HAD superfamily/HAD-like"/>
    <property type="match status" value="1"/>
</dbReference>
<dbReference type="GO" id="GO:0016787">
    <property type="term" value="F:hydrolase activity"/>
    <property type="evidence" value="ECO:0007669"/>
    <property type="project" value="UniProtKB-KW"/>
</dbReference>
<gene>
    <name evidence="7" type="ORF">U472_12490</name>
</gene>
<dbReference type="InterPro" id="IPR023198">
    <property type="entry name" value="PGP-like_dom2"/>
</dbReference>